<dbReference type="EMBL" id="AM486460">
    <property type="protein sequence ID" value="CAN73173.1"/>
    <property type="molecule type" value="Genomic_DNA"/>
</dbReference>
<organism evidence="3">
    <name type="scientific">Vitis vinifera</name>
    <name type="common">Grape</name>
    <dbReference type="NCBI Taxonomy" id="29760"/>
    <lineage>
        <taxon>Eukaryota</taxon>
        <taxon>Viridiplantae</taxon>
        <taxon>Streptophyta</taxon>
        <taxon>Embryophyta</taxon>
        <taxon>Tracheophyta</taxon>
        <taxon>Spermatophyta</taxon>
        <taxon>Magnoliopsida</taxon>
        <taxon>eudicotyledons</taxon>
        <taxon>Gunneridae</taxon>
        <taxon>Pentapetalae</taxon>
        <taxon>rosids</taxon>
        <taxon>Vitales</taxon>
        <taxon>Vitaceae</taxon>
        <taxon>Viteae</taxon>
        <taxon>Vitis</taxon>
    </lineage>
</organism>
<protein>
    <submittedName>
        <fullName evidence="3">Uncharacterized protein</fullName>
    </submittedName>
</protein>
<gene>
    <name evidence="3" type="ORF">VITISV_007717</name>
</gene>
<reference evidence="3" key="1">
    <citation type="journal article" date="2007" name="PLoS ONE">
        <title>The first genome sequence of an elite grapevine cultivar (Pinot noir Vitis vinifera L.): coping with a highly heterozygous genome.</title>
        <authorList>
            <person name="Velasco R."/>
            <person name="Zharkikh A."/>
            <person name="Troggio M."/>
            <person name="Cartwright D.A."/>
            <person name="Cestaro A."/>
            <person name="Pruss D."/>
            <person name="Pindo M."/>
            <person name="FitzGerald L.M."/>
            <person name="Vezzulli S."/>
            <person name="Reid J."/>
            <person name="Malacarne G."/>
            <person name="Iliev D."/>
            <person name="Coppola G."/>
            <person name="Wardell B."/>
            <person name="Micheletti D."/>
            <person name="Macalma T."/>
            <person name="Facci M."/>
            <person name="Mitchell J.T."/>
            <person name="Perazzolli M."/>
            <person name="Eldredge G."/>
            <person name="Gatto P."/>
            <person name="Oyzerski R."/>
            <person name="Moretto M."/>
            <person name="Gutin N."/>
            <person name="Stefanini M."/>
            <person name="Chen Y."/>
            <person name="Segala C."/>
            <person name="Davenport C."/>
            <person name="Dematte L."/>
            <person name="Mraz A."/>
            <person name="Battilana J."/>
            <person name="Stormo K."/>
            <person name="Costa F."/>
            <person name="Tao Q."/>
            <person name="Si-Ammour A."/>
            <person name="Harkins T."/>
            <person name="Lackey A."/>
            <person name="Perbost C."/>
            <person name="Taillon B."/>
            <person name="Stella A."/>
            <person name="Solovyev V."/>
            <person name="Fawcett J.A."/>
            <person name="Sterck L."/>
            <person name="Vandepoele K."/>
            <person name="Grando S.M."/>
            <person name="Toppo S."/>
            <person name="Moser C."/>
            <person name="Lanchbury J."/>
            <person name="Bogden R."/>
            <person name="Skolnick M."/>
            <person name="Sgaramella V."/>
            <person name="Bhatnagar S.K."/>
            <person name="Fontana P."/>
            <person name="Gutin A."/>
            <person name="Van de Peer Y."/>
            <person name="Salamini F."/>
            <person name="Viola R."/>
        </authorList>
    </citation>
    <scope>NUCLEOTIDE SEQUENCE</scope>
</reference>
<name>A5C8Z0_VITVI</name>
<evidence type="ECO:0000256" key="2">
    <source>
        <dbReference type="SAM" id="MobiDB-lite"/>
    </source>
</evidence>
<sequence>MVIPLSPKKPCSKILYLEPVLVIVPTLEPSAATAGTNPTPDKRSFSAGGGIRPELGGPPLVVANVCNLMQHRAMLFKRLEATKTMRVYIAHNMDDNEELRAKLKSVEDEFTVARKVVDEGVKLLRKTEKRKETAKAESRWLTEE</sequence>
<feature type="region of interest" description="Disordered" evidence="2">
    <location>
        <begin position="31"/>
        <end position="51"/>
    </location>
</feature>
<dbReference type="AlphaFoldDB" id="A5C8Z0"/>
<proteinExistence type="predicted"/>
<accession>A5C8Z0</accession>
<evidence type="ECO:0000256" key="1">
    <source>
        <dbReference type="SAM" id="Coils"/>
    </source>
</evidence>
<evidence type="ECO:0000313" key="3">
    <source>
        <dbReference type="EMBL" id="CAN73173.1"/>
    </source>
</evidence>
<keyword evidence="1" id="KW-0175">Coiled coil</keyword>
<feature type="coiled-coil region" evidence="1">
    <location>
        <begin position="89"/>
        <end position="144"/>
    </location>
</feature>